<dbReference type="GO" id="GO:0042605">
    <property type="term" value="F:peptide antigen binding"/>
    <property type="evidence" value="ECO:0000318"/>
    <property type="project" value="GO_Central"/>
</dbReference>
<sequence>MGLRLWPLGFGGLLCLWAAAGSTAQELPAHLFSEVFFCQPGDPSLGLAQALDQEPLFRFNFSTQQWRSILPELQPEEGNRTSLDQVQLLGVICQDILQFLTNISEAYMPEAKGAPQIDVFTLRPLEMGKPNTLVCAASNVFPPTISLHWELDGQPVSSRVSTPSQVSPVQGWVFQAFSYLEITPQEGQVYSCTARSSSDPFSSVAFWVPKDPLDPELLANVLCGLAFGLGILSSIAGAVFTFMALRLRNAE</sequence>
<dbReference type="GO" id="GO:0050778">
    <property type="term" value="P:positive regulation of immune response"/>
    <property type="evidence" value="ECO:0000318"/>
    <property type="project" value="GO_Central"/>
</dbReference>
<dbReference type="STRING" id="28377.ENSACAP00000003874"/>
<dbReference type="InterPro" id="IPR050160">
    <property type="entry name" value="MHC/Immunoglobulin"/>
</dbReference>
<feature type="signal peptide" evidence="6">
    <location>
        <begin position="1"/>
        <end position="24"/>
    </location>
</feature>
<dbReference type="GO" id="GO:0005765">
    <property type="term" value="C:lysosomal membrane"/>
    <property type="evidence" value="ECO:0000318"/>
    <property type="project" value="GO_Central"/>
</dbReference>
<evidence type="ECO:0000256" key="3">
    <source>
        <dbReference type="ARBA" id="ARBA00022989"/>
    </source>
</evidence>
<dbReference type="Pfam" id="PF07654">
    <property type="entry name" value="C1-set"/>
    <property type="match status" value="1"/>
</dbReference>
<dbReference type="InterPro" id="IPR007110">
    <property type="entry name" value="Ig-like_dom"/>
</dbReference>
<dbReference type="InterPro" id="IPR013783">
    <property type="entry name" value="Ig-like_fold"/>
</dbReference>
<evidence type="ECO:0000256" key="1">
    <source>
        <dbReference type="ARBA" id="ARBA00004479"/>
    </source>
</evidence>
<evidence type="ECO:0000313" key="9">
    <source>
        <dbReference type="Proteomes" id="UP000001646"/>
    </source>
</evidence>
<dbReference type="GO" id="GO:0042613">
    <property type="term" value="C:MHC class II protein complex"/>
    <property type="evidence" value="ECO:0000318"/>
    <property type="project" value="GO_Central"/>
</dbReference>
<dbReference type="Gene3D" id="2.60.40.10">
    <property type="entry name" value="Immunoglobulins"/>
    <property type="match status" value="1"/>
</dbReference>
<evidence type="ECO:0000256" key="6">
    <source>
        <dbReference type="SAM" id="SignalP"/>
    </source>
</evidence>
<reference evidence="8" key="2">
    <citation type="submission" date="2025-08" db="UniProtKB">
        <authorList>
            <consortium name="Ensembl"/>
        </authorList>
    </citation>
    <scope>IDENTIFICATION</scope>
</reference>
<dbReference type="GO" id="GO:0002503">
    <property type="term" value="P:peptide antigen assembly with MHC class II protein complex"/>
    <property type="evidence" value="ECO:0000318"/>
    <property type="project" value="GO_Central"/>
</dbReference>
<dbReference type="InterPro" id="IPR014745">
    <property type="entry name" value="MHC_II_a/b_N"/>
</dbReference>
<dbReference type="GeneTree" id="ENSGT00940000161157"/>
<keyword evidence="6" id="KW-0732">Signal</keyword>
<dbReference type="PANTHER" id="PTHR19944">
    <property type="entry name" value="MHC CLASS II-RELATED"/>
    <property type="match status" value="1"/>
</dbReference>
<feature type="transmembrane region" description="Helical" evidence="5">
    <location>
        <begin position="217"/>
        <end position="245"/>
    </location>
</feature>
<reference evidence="8" key="3">
    <citation type="submission" date="2025-09" db="UniProtKB">
        <authorList>
            <consortium name="Ensembl"/>
        </authorList>
    </citation>
    <scope>IDENTIFICATION</scope>
</reference>
<dbReference type="PROSITE" id="PS50835">
    <property type="entry name" value="IG_LIKE"/>
    <property type="match status" value="1"/>
</dbReference>
<keyword evidence="9" id="KW-1185">Reference proteome</keyword>
<dbReference type="HOGENOM" id="CLU_047501_12_0_1"/>
<keyword evidence="4" id="KW-0325">Glycoprotein</keyword>
<evidence type="ECO:0000256" key="4">
    <source>
        <dbReference type="ARBA" id="ARBA00023180"/>
    </source>
</evidence>
<dbReference type="GO" id="GO:0031902">
    <property type="term" value="C:late endosome membrane"/>
    <property type="evidence" value="ECO:0000318"/>
    <property type="project" value="GO_Central"/>
</dbReference>
<dbReference type="GO" id="GO:0050870">
    <property type="term" value="P:positive regulation of T cell activation"/>
    <property type="evidence" value="ECO:0000318"/>
    <property type="project" value="GO_Central"/>
</dbReference>
<dbReference type="KEGG" id="acs:100565499"/>
<protein>
    <recommendedName>
        <fullName evidence="7">Ig-like domain-containing protein</fullName>
    </recommendedName>
</protein>
<dbReference type="Proteomes" id="UP000001646">
    <property type="component" value="Chromosome 4"/>
</dbReference>
<dbReference type="SMART" id="SM00407">
    <property type="entry name" value="IGc1"/>
    <property type="match status" value="1"/>
</dbReference>
<organism evidence="8 9">
    <name type="scientific">Anolis carolinensis</name>
    <name type="common">Green anole</name>
    <name type="synonym">American chameleon</name>
    <dbReference type="NCBI Taxonomy" id="28377"/>
    <lineage>
        <taxon>Eukaryota</taxon>
        <taxon>Metazoa</taxon>
        <taxon>Chordata</taxon>
        <taxon>Craniata</taxon>
        <taxon>Vertebrata</taxon>
        <taxon>Euteleostomi</taxon>
        <taxon>Lepidosauria</taxon>
        <taxon>Squamata</taxon>
        <taxon>Bifurcata</taxon>
        <taxon>Unidentata</taxon>
        <taxon>Episquamata</taxon>
        <taxon>Toxicofera</taxon>
        <taxon>Iguania</taxon>
        <taxon>Dactyloidae</taxon>
        <taxon>Anolis</taxon>
    </lineage>
</organism>
<dbReference type="SUPFAM" id="SSF48726">
    <property type="entry name" value="Immunoglobulin"/>
    <property type="match status" value="1"/>
</dbReference>
<dbReference type="InParanoid" id="G1KCE8"/>
<name>G1KCE8_ANOCA</name>
<keyword evidence="3 5" id="KW-1133">Transmembrane helix</keyword>
<dbReference type="GO" id="GO:0019886">
    <property type="term" value="P:antigen processing and presentation of exogenous peptide antigen via MHC class II"/>
    <property type="evidence" value="ECO:0000318"/>
    <property type="project" value="GO_Central"/>
</dbReference>
<feature type="chain" id="PRO_5032401029" description="Ig-like domain-containing protein" evidence="6">
    <location>
        <begin position="25"/>
        <end position="251"/>
    </location>
</feature>
<dbReference type="Gene3D" id="3.10.320.10">
    <property type="entry name" value="Class II Histocompatibility Antigen, M Beta Chain, Chain B, domain 1"/>
    <property type="match status" value="1"/>
</dbReference>
<dbReference type="GeneID" id="100565499"/>
<feature type="domain" description="Ig-like" evidence="7">
    <location>
        <begin position="115"/>
        <end position="202"/>
    </location>
</feature>
<evidence type="ECO:0000256" key="5">
    <source>
        <dbReference type="SAM" id="Phobius"/>
    </source>
</evidence>
<dbReference type="Ensembl" id="ENSACAT00000003966.3">
    <property type="protein sequence ID" value="ENSACAP00000003874.3"/>
    <property type="gene ID" value="ENSACAG00000003989.3"/>
</dbReference>
<evidence type="ECO:0000259" key="7">
    <source>
        <dbReference type="PROSITE" id="PS50835"/>
    </source>
</evidence>
<dbReference type="AlphaFoldDB" id="G1KCE8"/>
<evidence type="ECO:0000256" key="2">
    <source>
        <dbReference type="ARBA" id="ARBA00022692"/>
    </source>
</evidence>
<gene>
    <name evidence="8" type="primary">LOC100565499</name>
</gene>
<accession>G1KCE8</accession>
<comment type="subcellular location">
    <subcellularLocation>
        <location evidence="1">Membrane</location>
        <topology evidence="1">Single-pass type I membrane protein</topology>
    </subcellularLocation>
</comment>
<proteinExistence type="predicted"/>
<dbReference type="Bgee" id="ENSACAG00000003989">
    <property type="expression patterns" value="Expressed in lung and 9 other cell types or tissues"/>
</dbReference>
<dbReference type="GO" id="GO:0006955">
    <property type="term" value="P:immune response"/>
    <property type="evidence" value="ECO:0007669"/>
    <property type="project" value="InterPro"/>
</dbReference>
<dbReference type="InterPro" id="IPR011162">
    <property type="entry name" value="MHC_I/II-like_Ag-recog"/>
</dbReference>
<dbReference type="eggNOG" id="ENOG502S6RX">
    <property type="taxonomic scope" value="Eukaryota"/>
</dbReference>
<dbReference type="InterPro" id="IPR036179">
    <property type="entry name" value="Ig-like_dom_sf"/>
</dbReference>
<dbReference type="OrthoDB" id="8935021at2759"/>
<keyword evidence="2 5" id="KW-0812">Transmembrane</keyword>
<dbReference type="InterPro" id="IPR003597">
    <property type="entry name" value="Ig_C1-set"/>
</dbReference>
<reference evidence="8 9" key="1">
    <citation type="submission" date="2009-12" db="EMBL/GenBank/DDBJ databases">
        <title>The Genome Sequence of Anolis carolinensis (Green Anole Lizard).</title>
        <authorList>
            <consortium name="The Genome Sequencing Platform"/>
            <person name="Di Palma F."/>
            <person name="Alfoldi J."/>
            <person name="Heiman D."/>
            <person name="Young S."/>
            <person name="Grabherr M."/>
            <person name="Johnson J."/>
            <person name="Lander E.S."/>
            <person name="Lindblad-Toh K."/>
        </authorList>
    </citation>
    <scope>NUCLEOTIDE SEQUENCE [LARGE SCALE GENOMIC DNA]</scope>
    <source>
        <strain evidence="8 9">JBL SC #1</strain>
    </source>
</reference>
<evidence type="ECO:0000313" key="8">
    <source>
        <dbReference type="Ensembl" id="ENSACAP00000003874.3"/>
    </source>
</evidence>
<keyword evidence="5" id="KW-0472">Membrane</keyword>
<dbReference type="PANTHER" id="PTHR19944:SF50">
    <property type="entry name" value="HLA CLASS II HISTOCOMPATIBILITY ANTIGEN, DM ALPHA CHAIN"/>
    <property type="match status" value="1"/>
</dbReference>
<dbReference type="GO" id="GO:0023026">
    <property type="term" value="F:MHC class II protein complex binding"/>
    <property type="evidence" value="ECO:0000318"/>
    <property type="project" value="GO_Central"/>
</dbReference>
<dbReference type="SUPFAM" id="SSF54452">
    <property type="entry name" value="MHC antigen-recognition domain"/>
    <property type="match status" value="1"/>
</dbReference>